<keyword evidence="4" id="KW-1185">Reference proteome</keyword>
<evidence type="ECO:0000256" key="1">
    <source>
        <dbReference type="ARBA" id="ARBA00022741"/>
    </source>
</evidence>
<dbReference type="Proteomes" id="UP000618240">
    <property type="component" value="Unassembled WGS sequence"/>
</dbReference>
<evidence type="ECO:0000256" key="2">
    <source>
        <dbReference type="ARBA" id="ARBA00023134"/>
    </source>
</evidence>
<dbReference type="SUPFAM" id="SSF50465">
    <property type="entry name" value="EF-Tu/eEF-1alpha/eIF2-gamma C-terminal domain"/>
    <property type="match status" value="1"/>
</dbReference>
<keyword evidence="1" id="KW-0547">Nucleotide-binding</keyword>
<comment type="caution">
    <text evidence="3">The sequence shown here is derived from an EMBL/GenBank/DDBJ whole genome shotgun (WGS) entry which is preliminary data.</text>
</comment>
<dbReference type="InterPro" id="IPR009001">
    <property type="entry name" value="Transl_elong_EF1A/Init_IF2_C"/>
</dbReference>
<accession>A0ABS7ZY51</accession>
<keyword evidence="2" id="KW-0342">GTP-binding</keyword>
<sequence length="103" mass="11498">MKKLSHFKALINYYPTEKGGLVSPVSNGFRTAFQFPFELQTYIGVHTFEEDELIFPGDSVTIDITLMNAESFLDKLYTGMDFELSDNTGLIGNGVVTAVYSQD</sequence>
<dbReference type="RefSeq" id="WP_225686056.1">
    <property type="nucleotide sequence ID" value="NZ_JAERSE020000001.1"/>
</dbReference>
<evidence type="ECO:0008006" key="5">
    <source>
        <dbReference type="Google" id="ProtNLM"/>
    </source>
</evidence>
<dbReference type="Gene3D" id="2.40.30.10">
    <property type="entry name" value="Translation factors"/>
    <property type="match status" value="1"/>
</dbReference>
<name>A0ABS7ZY51_9FLAO</name>
<dbReference type="EMBL" id="JAERSE020000001">
    <property type="protein sequence ID" value="MCA6066038.1"/>
    <property type="molecule type" value="Genomic_DNA"/>
</dbReference>
<reference evidence="3 4" key="1">
    <citation type="submission" date="2021-09" db="EMBL/GenBank/DDBJ databases">
        <title>Genome sequencing and assembly of Chryseobacterium sp. RG1.</title>
        <authorList>
            <person name="Chhetri G."/>
        </authorList>
    </citation>
    <scope>NUCLEOTIDE SEQUENCE [LARGE SCALE GENOMIC DNA]</scope>
    <source>
        <strain evidence="3 4">RG1</strain>
    </source>
</reference>
<evidence type="ECO:0000313" key="3">
    <source>
        <dbReference type="EMBL" id="MCA6066038.1"/>
    </source>
</evidence>
<gene>
    <name evidence="3" type="ORF">JI747_002540</name>
</gene>
<proteinExistence type="predicted"/>
<evidence type="ECO:0000313" key="4">
    <source>
        <dbReference type="Proteomes" id="UP000618240"/>
    </source>
</evidence>
<protein>
    <recommendedName>
        <fullName evidence="5">Elongation factor Tu</fullName>
    </recommendedName>
</protein>
<organism evidence="3 4">
    <name type="scientific">Chryseobacterium tagetis</name>
    <dbReference type="NCBI Taxonomy" id="2801334"/>
    <lineage>
        <taxon>Bacteria</taxon>
        <taxon>Pseudomonadati</taxon>
        <taxon>Bacteroidota</taxon>
        <taxon>Flavobacteriia</taxon>
        <taxon>Flavobacteriales</taxon>
        <taxon>Weeksellaceae</taxon>
        <taxon>Chryseobacterium group</taxon>
        <taxon>Chryseobacterium</taxon>
    </lineage>
</organism>